<dbReference type="OrthoDB" id="441517at2759"/>
<dbReference type="InterPro" id="IPR025655">
    <property type="entry name" value="PEX14"/>
</dbReference>
<evidence type="ECO:0000256" key="7">
    <source>
        <dbReference type="RuleBase" id="RU367032"/>
    </source>
</evidence>
<keyword evidence="2" id="KW-0811">Translocation</keyword>
<dbReference type="InterPro" id="IPR036388">
    <property type="entry name" value="WH-like_DNA-bd_sf"/>
</dbReference>
<dbReference type="Gene3D" id="1.10.10.10">
    <property type="entry name" value="Winged helix-like DNA-binding domain superfamily/Winged helix DNA-binding domain"/>
    <property type="match status" value="1"/>
</dbReference>
<evidence type="ECO:0000259" key="10">
    <source>
        <dbReference type="Pfam" id="PF04695"/>
    </source>
</evidence>
<keyword evidence="7" id="KW-0813">Transport</keyword>
<evidence type="ECO:0000256" key="3">
    <source>
        <dbReference type="ARBA" id="ARBA00023140"/>
    </source>
</evidence>
<gene>
    <name evidence="11" type="primary">ABSGL_09865.1 scaffold 11783</name>
</gene>
<keyword evidence="3 7" id="KW-0576">Peroxisome</keyword>
<comment type="similarity">
    <text evidence="1 7">Belongs to the peroxin-14 family.</text>
</comment>
<comment type="subcellular location">
    <subcellularLocation>
        <location evidence="6 7">Peroxisome membrane</location>
    </subcellularLocation>
</comment>
<protein>
    <recommendedName>
        <fullName evidence="4 7">Peroxisomal membrane protein PEX14</fullName>
    </recommendedName>
    <alternativeName>
        <fullName evidence="5 7">Peroxin-14</fullName>
    </alternativeName>
</protein>
<evidence type="ECO:0000256" key="6">
    <source>
        <dbReference type="ARBA" id="ARBA00046271"/>
    </source>
</evidence>
<keyword evidence="7" id="KW-0653">Protein transport</keyword>
<keyword evidence="9" id="KW-1133">Transmembrane helix</keyword>
<dbReference type="EMBL" id="LT554349">
    <property type="protein sequence ID" value="SAM04005.1"/>
    <property type="molecule type" value="Genomic_DNA"/>
</dbReference>
<evidence type="ECO:0000256" key="5">
    <source>
        <dbReference type="ARBA" id="ARBA00029691"/>
    </source>
</evidence>
<accession>A0A163JX96</accession>
<reference evidence="11" key="1">
    <citation type="submission" date="2016-04" db="EMBL/GenBank/DDBJ databases">
        <authorList>
            <person name="Evans L.H."/>
            <person name="Alamgir A."/>
            <person name="Owens N."/>
            <person name="Weber N.D."/>
            <person name="Virtaneva K."/>
            <person name="Barbian K."/>
            <person name="Babar A."/>
            <person name="Rosenke K."/>
        </authorList>
    </citation>
    <scope>NUCLEOTIDE SEQUENCE [LARGE SCALE GENOMIC DNA]</scope>
    <source>
        <strain evidence="11">CBS 101.48</strain>
    </source>
</reference>
<dbReference type="GO" id="GO:0005102">
    <property type="term" value="F:signaling receptor binding"/>
    <property type="evidence" value="ECO:0007669"/>
    <property type="project" value="TreeGrafter"/>
</dbReference>
<comment type="function">
    <text evidence="7">Component of the PEX13-PEX14 docking complex, a translocon channel that specifically mediates the import of peroxisomal cargo proteins bound to PEX5 receptor. The PEX13-PEX14 docking complex forms a large import pore which can be opened to a diameter of about 9 nm. Mechanistically, PEX5 receptor along with cargo proteins associates with the PEX14 subunit of the PEX13-PEX14 docking complex in the cytosol, leading to the insertion of the receptor into the organelle membrane with the concomitant translocation of the cargo into the peroxisome matrix.</text>
</comment>
<keyword evidence="7 9" id="KW-0472">Membrane</keyword>
<feature type="compositionally biased region" description="Polar residues" evidence="8">
    <location>
        <begin position="97"/>
        <end position="107"/>
    </location>
</feature>
<evidence type="ECO:0000313" key="11">
    <source>
        <dbReference type="EMBL" id="SAM04005.1"/>
    </source>
</evidence>
<keyword evidence="12" id="KW-1185">Reference proteome</keyword>
<feature type="region of interest" description="Disordered" evidence="8">
    <location>
        <begin position="64"/>
        <end position="112"/>
    </location>
</feature>
<proteinExistence type="inferred from homology"/>
<name>A0A163JX96_ABSGL</name>
<dbReference type="GO" id="GO:1990429">
    <property type="term" value="C:peroxisomal importomer complex"/>
    <property type="evidence" value="ECO:0007669"/>
    <property type="project" value="TreeGrafter"/>
</dbReference>
<dbReference type="InterPro" id="IPR006785">
    <property type="entry name" value="Pex14_N"/>
</dbReference>
<feature type="domain" description="Peroxisome membrane anchor protein Pex14p N-terminal" evidence="10">
    <location>
        <begin position="25"/>
        <end position="69"/>
    </location>
</feature>
<sequence>MTDNTTSSPISPSAATEMSNGTGFREDQLKLAISFLSSSKVQAADKSKKVAFLKSKGLTDEEITEAFKRTDQQASSNSSSSITQPAVAPSSTPPVQAPALSSEQTSPGLKFTPPPTALIPERPLEPLILYHPAPTAPVVPTRQVFALAIILGVGMTGIASSMVGIVKRLLYPVFATYAGYKHSRYKHQTTVIEKIQAALSRDIKEEEDQDELDTVDKPGVYDLVKKQKSLVDRLDRIVSQTRTVRPPSTDPASFLHHSLKDLNQTISSGMYDQQESEMVADMIRELRRVKGICLNRRHI</sequence>
<evidence type="ECO:0000256" key="9">
    <source>
        <dbReference type="SAM" id="Phobius"/>
    </source>
</evidence>
<feature type="compositionally biased region" description="Low complexity" evidence="8">
    <location>
        <begin position="1"/>
        <end position="16"/>
    </location>
</feature>
<dbReference type="GO" id="GO:0005778">
    <property type="term" value="C:peroxisomal membrane"/>
    <property type="evidence" value="ECO:0007669"/>
    <property type="project" value="UniProtKB-SubCell"/>
</dbReference>
<dbReference type="OMA" id="YSPSHYM"/>
<evidence type="ECO:0000256" key="2">
    <source>
        <dbReference type="ARBA" id="ARBA00023010"/>
    </source>
</evidence>
<dbReference type="PANTHER" id="PTHR23058">
    <property type="entry name" value="PEROXISOMAL MEMBRANE PROTEIN PEX14"/>
    <property type="match status" value="1"/>
</dbReference>
<dbReference type="STRING" id="4829.A0A163JX96"/>
<evidence type="ECO:0000256" key="1">
    <source>
        <dbReference type="ARBA" id="ARBA00005443"/>
    </source>
</evidence>
<dbReference type="AlphaFoldDB" id="A0A163JX96"/>
<dbReference type="PANTHER" id="PTHR23058:SF5">
    <property type="entry name" value="PEROXISOMAL MEMBRANE PROTEIN PEX14"/>
    <property type="match status" value="1"/>
</dbReference>
<dbReference type="Proteomes" id="UP000078561">
    <property type="component" value="Unassembled WGS sequence"/>
</dbReference>
<keyword evidence="9" id="KW-0812">Transmembrane</keyword>
<feature type="transmembrane region" description="Helical" evidence="9">
    <location>
        <begin position="144"/>
        <end position="166"/>
    </location>
</feature>
<evidence type="ECO:0000256" key="8">
    <source>
        <dbReference type="SAM" id="MobiDB-lite"/>
    </source>
</evidence>
<feature type="region of interest" description="Disordered" evidence="8">
    <location>
        <begin position="1"/>
        <end position="22"/>
    </location>
</feature>
<dbReference type="GO" id="GO:0016560">
    <property type="term" value="P:protein import into peroxisome matrix, docking"/>
    <property type="evidence" value="ECO:0007669"/>
    <property type="project" value="UniProtKB-UniRule"/>
</dbReference>
<dbReference type="InParanoid" id="A0A163JX96"/>
<evidence type="ECO:0000313" key="12">
    <source>
        <dbReference type="Proteomes" id="UP000078561"/>
    </source>
</evidence>
<dbReference type="Pfam" id="PF04695">
    <property type="entry name" value="Pex14_N"/>
    <property type="match status" value="1"/>
</dbReference>
<evidence type="ECO:0000256" key="4">
    <source>
        <dbReference type="ARBA" id="ARBA00029502"/>
    </source>
</evidence>
<organism evidence="11">
    <name type="scientific">Absidia glauca</name>
    <name type="common">Pin mould</name>
    <dbReference type="NCBI Taxonomy" id="4829"/>
    <lineage>
        <taxon>Eukaryota</taxon>
        <taxon>Fungi</taxon>
        <taxon>Fungi incertae sedis</taxon>
        <taxon>Mucoromycota</taxon>
        <taxon>Mucoromycotina</taxon>
        <taxon>Mucoromycetes</taxon>
        <taxon>Mucorales</taxon>
        <taxon>Cunninghamellaceae</taxon>
        <taxon>Absidia</taxon>
    </lineage>
</organism>